<dbReference type="Proteomes" id="UP000280395">
    <property type="component" value="Unassembled WGS sequence"/>
</dbReference>
<evidence type="ECO:0000256" key="7">
    <source>
        <dbReference type="ARBA" id="ARBA00022841"/>
    </source>
</evidence>
<evidence type="ECO:0000256" key="4">
    <source>
        <dbReference type="ARBA" id="ARBA00013964"/>
    </source>
</evidence>
<dbReference type="EMBL" id="RBUA01000097">
    <property type="protein sequence ID" value="RMU66338.1"/>
    <property type="molecule type" value="Genomic_DNA"/>
</dbReference>
<keyword evidence="7" id="KW-0016">Alginate biosynthesis</keyword>
<evidence type="ECO:0000256" key="5">
    <source>
        <dbReference type="ARBA" id="ARBA00022729"/>
    </source>
</evidence>
<evidence type="ECO:0000256" key="2">
    <source>
        <dbReference type="ARBA" id="ARBA00005182"/>
    </source>
</evidence>
<accession>A0A3M5W8C7</accession>
<dbReference type="AlphaFoldDB" id="A0A3M5W8C7"/>
<dbReference type="UniPathway" id="UPA00286"/>
<gene>
    <name evidence="8" type="ORF">ALP29_100009</name>
</gene>
<comment type="similarity">
    <text evidence="3">Belongs to the AlgF family.</text>
</comment>
<dbReference type="GO" id="GO:0042597">
    <property type="term" value="C:periplasmic space"/>
    <property type="evidence" value="ECO:0007669"/>
    <property type="project" value="UniProtKB-SubCell"/>
</dbReference>
<keyword evidence="6" id="KW-0574">Periplasm</keyword>
<name>A0A3M5W8C7_PSESX</name>
<comment type="caution">
    <text evidence="8">The sequence shown here is derived from an EMBL/GenBank/DDBJ whole genome shotgun (WGS) entry which is preliminary data.</text>
</comment>
<evidence type="ECO:0000256" key="3">
    <source>
        <dbReference type="ARBA" id="ARBA00010033"/>
    </source>
</evidence>
<evidence type="ECO:0000313" key="9">
    <source>
        <dbReference type="Proteomes" id="UP000280395"/>
    </source>
</evidence>
<dbReference type="InterPro" id="IPR035422">
    <property type="entry name" value="AlgF"/>
</dbReference>
<comment type="subcellular location">
    <subcellularLocation>
        <location evidence="1">Periplasm</location>
    </subcellularLocation>
</comment>
<organism evidence="8 9">
    <name type="scientific">Pseudomonas syringae pv. avii</name>
    <dbReference type="NCBI Taxonomy" id="663959"/>
    <lineage>
        <taxon>Bacteria</taxon>
        <taxon>Pseudomonadati</taxon>
        <taxon>Pseudomonadota</taxon>
        <taxon>Gammaproteobacteria</taxon>
        <taxon>Pseudomonadales</taxon>
        <taxon>Pseudomonadaceae</taxon>
        <taxon>Pseudomonas</taxon>
        <taxon>Pseudomonas syringae</taxon>
    </lineage>
</organism>
<protein>
    <recommendedName>
        <fullName evidence="4">Alginate biosynthesis protein AlgF</fullName>
    </recommendedName>
</protein>
<keyword evidence="5" id="KW-0732">Signal</keyword>
<reference evidence="8 9" key="1">
    <citation type="submission" date="2018-08" db="EMBL/GenBank/DDBJ databases">
        <title>Recombination of ecologically and evolutionarily significant loci maintains genetic cohesion in the Pseudomonas syringae species complex.</title>
        <authorList>
            <person name="Dillon M."/>
            <person name="Thakur S."/>
            <person name="Almeida R.N.D."/>
            <person name="Weir B.S."/>
            <person name="Guttman D.S."/>
        </authorList>
    </citation>
    <scope>NUCLEOTIDE SEQUENCE [LARGE SCALE GENOMIC DNA]</scope>
    <source>
        <strain evidence="8 9">ICMP 14479</strain>
    </source>
</reference>
<dbReference type="Pfam" id="PF11182">
    <property type="entry name" value="AlgF"/>
    <property type="match status" value="1"/>
</dbReference>
<evidence type="ECO:0000256" key="1">
    <source>
        <dbReference type="ARBA" id="ARBA00004418"/>
    </source>
</evidence>
<evidence type="ECO:0000313" key="8">
    <source>
        <dbReference type="EMBL" id="RMU66338.1"/>
    </source>
</evidence>
<dbReference type="GO" id="GO:0042121">
    <property type="term" value="P:alginic acid biosynthetic process"/>
    <property type="evidence" value="ECO:0007669"/>
    <property type="project" value="UniProtKB-UniPathway"/>
</dbReference>
<evidence type="ECO:0000256" key="6">
    <source>
        <dbReference type="ARBA" id="ARBA00022764"/>
    </source>
</evidence>
<proteinExistence type="inferred from homology"/>
<sequence>MNVICLSTTKSVMPTQPGLRSLNKPVRANRTWQSTHLNPRRPTGRKTEREVTHMTFTTTPRRLAKTLAIAAGLSVVSLSAFAAGDAALYGPTAPKGSSFVRIYNASNQEVSATVGSTNLSDVAPLASSDFSFMPGGDYSAKVGSQTLPVKLAADHYYTLVNSGSGQPQLIEEPPFKNKQKSLVRVQNLSDKALTLKTADGKTDVVKSVAAKGRGEREINPVKVSLALYDGDKKVGDVKPVALERGEAAVLYVTGSGSSLSPVWVKRPVSTR</sequence>
<comment type="pathway">
    <text evidence="2">Glycan biosynthesis; alginate biosynthesis.</text>
</comment>